<keyword evidence="1" id="KW-0732">Signal</keyword>
<feature type="signal peptide" evidence="1">
    <location>
        <begin position="1"/>
        <end position="21"/>
    </location>
</feature>
<evidence type="ECO:0000313" key="2">
    <source>
        <dbReference type="EnsemblMetazoa" id="Aqu2.1.22507_001"/>
    </source>
</evidence>
<protein>
    <submittedName>
        <fullName evidence="2">Uncharacterized protein</fullName>
    </submittedName>
</protein>
<organism evidence="2">
    <name type="scientific">Amphimedon queenslandica</name>
    <name type="common">Sponge</name>
    <dbReference type="NCBI Taxonomy" id="400682"/>
    <lineage>
        <taxon>Eukaryota</taxon>
        <taxon>Metazoa</taxon>
        <taxon>Porifera</taxon>
        <taxon>Demospongiae</taxon>
        <taxon>Heteroscleromorpha</taxon>
        <taxon>Haplosclerida</taxon>
        <taxon>Niphatidae</taxon>
        <taxon>Amphimedon</taxon>
    </lineage>
</organism>
<dbReference type="InParanoid" id="A0A1X7U3P4"/>
<name>A0A1X7U3P4_AMPQE</name>
<reference evidence="2" key="1">
    <citation type="submission" date="2017-05" db="UniProtKB">
        <authorList>
            <consortium name="EnsemblMetazoa"/>
        </authorList>
    </citation>
    <scope>IDENTIFICATION</scope>
</reference>
<accession>A0A1X7U3P4</accession>
<evidence type="ECO:0000256" key="1">
    <source>
        <dbReference type="SAM" id="SignalP"/>
    </source>
</evidence>
<dbReference type="AlphaFoldDB" id="A0A1X7U3P4"/>
<feature type="chain" id="PRO_5010884413" evidence="1">
    <location>
        <begin position="22"/>
        <end position="175"/>
    </location>
</feature>
<proteinExistence type="predicted"/>
<sequence>MKLPLIALCLLSFILINAAEAKSYKEYCDGREFFPNGEKYPHLHCGNGFFTLSYSKKDKVNFITSGGIQCDRVRKVLDAGHINKYPEIRARIEAFNRDYCGGITVASNKNREWLVEEYPVFEDNSNRKEYVYNQEYNEEQGYEFFFFIRKIQSLENRYYRIFVIRKLVKNNINTY</sequence>
<dbReference type="EnsemblMetazoa" id="Aqu2.1.22507_001">
    <property type="protein sequence ID" value="Aqu2.1.22507_001"/>
    <property type="gene ID" value="Aqu2.1.22507"/>
</dbReference>